<name>A0A484H7Y2_9ZZZZ</name>
<dbReference type="InterPro" id="IPR013149">
    <property type="entry name" value="ADH-like_C"/>
</dbReference>
<keyword evidence="2" id="KW-0560">Oxidoreductase</keyword>
<feature type="domain" description="Enoyl reductase (ER)" evidence="1">
    <location>
        <begin position="11"/>
        <end position="323"/>
    </location>
</feature>
<gene>
    <name evidence="2" type="ORF">RIEGSTA812A_PEG_1108</name>
</gene>
<reference evidence="2" key="1">
    <citation type="submission" date="2018-10" db="EMBL/GenBank/DDBJ databases">
        <authorList>
            <person name="Gruber-Vodicka H."/>
            <person name="Jaeckle O."/>
        </authorList>
    </citation>
    <scope>NUCLEOTIDE SEQUENCE</scope>
</reference>
<dbReference type="CDD" id="cd08241">
    <property type="entry name" value="QOR1"/>
    <property type="match status" value="1"/>
</dbReference>
<dbReference type="GO" id="GO:0003960">
    <property type="term" value="F:quinone reductase (NADPH) activity"/>
    <property type="evidence" value="ECO:0007669"/>
    <property type="project" value="UniProtKB-EC"/>
</dbReference>
<accession>A0A484H7Y2</accession>
<dbReference type="EMBL" id="LR026963">
    <property type="protein sequence ID" value="VBB69635.1"/>
    <property type="molecule type" value="Genomic_DNA"/>
</dbReference>
<dbReference type="PANTHER" id="PTHR43677:SF4">
    <property type="entry name" value="QUINONE OXIDOREDUCTASE-LIKE PROTEIN 2"/>
    <property type="match status" value="1"/>
</dbReference>
<proteinExistence type="predicted"/>
<protein>
    <submittedName>
        <fullName evidence="2">Quinone oxidoreductase</fullName>
        <ecNumber evidence="2">1.6.5.5</ecNumber>
    </submittedName>
</protein>
<dbReference type="SUPFAM" id="SSF50129">
    <property type="entry name" value="GroES-like"/>
    <property type="match status" value="1"/>
</dbReference>
<dbReference type="AlphaFoldDB" id="A0A484H7Y2"/>
<dbReference type="InterPro" id="IPR020843">
    <property type="entry name" value="ER"/>
</dbReference>
<dbReference type="PANTHER" id="PTHR43677">
    <property type="entry name" value="SHORT-CHAIN DEHYDROGENASE/REDUCTASE"/>
    <property type="match status" value="1"/>
</dbReference>
<evidence type="ECO:0000313" key="2">
    <source>
        <dbReference type="EMBL" id="VBB69635.1"/>
    </source>
</evidence>
<dbReference type="Gene3D" id="3.90.180.10">
    <property type="entry name" value="Medium-chain alcohol dehydrogenases, catalytic domain"/>
    <property type="match status" value="1"/>
</dbReference>
<evidence type="ECO:0000259" key="1">
    <source>
        <dbReference type="SMART" id="SM00829"/>
    </source>
</evidence>
<dbReference type="SUPFAM" id="SSF51735">
    <property type="entry name" value="NAD(P)-binding Rossmann-fold domains"/>
    <property type="match status" value="1"/>
</dbReference>
<dbReference type="Pfam" id="PF00107">
    <property type="entry name" value="ADH_zinc_N"/>
    <property type="match status" value="1"/>
</dbReference>
<dbReference type="InterPro" id="IPR036291">
    <property type="entry name" value="NAD(P)-bd_dom_sf"/>
</dbReference>
<dbReference type="InterPro" id="IPR013154">
    <property type="entry name" value="ADH-like_N"/>
</dbReference>
<dbReference type="SMART" id="SM00829">
    <property type="entry name" value="PKS_ER"/>
    <property type="match status" value="1"/>
</dbReference>
<dbReference type="EC" id="1.6.5.5" evidence="2"/>
<dbReference type="Gene3D" id="3.40.50.720">
    <property type="entry name" value="NAD(P)-binding Rossmann-like Domain"/>
    <property type="match status" value="1"/>
</dbReference>
<sequence length="329" mass="34851">MRAVVCRASCRDHRDLVLEELPPPVLPEGCVRIAVHAAGVNFADSLILQGRYQEKIEPPFVPGFEVAGVVTEIKATAAPCRVGDRVMAMTRSGGFAEECVAQASDVFRLPDAMNFIQAAGFPIAYGTSHYGLKVRAQLQHEEVLVVHGAAGGVGLTAVECGNLMGATVIATSSTAEKLAIAAERGAHHLVDYRYGNVREQVRALTGGHGANVIYDPVGGEITNSSLRALAPNGRLLVVGFASGQVPQIPANILMVKNVSCMGFSFNAYRILDPAGVRTSFAELLAWFVAGLLRPHICCTLDLAEASRAIETLLERSAIGKVILTTGGHI</sequence>
<dbReference type="InterPro" id="IPR051397">
    <property type="entry name" value="Zn-ADH-like_protein"/>
</dbReference>
<dbReference type="InterPro" id="IPR011032">
    <property type="entry name" value="GroES-like_sf"/>
</dbReference>
<organism evidence="2">
    <name type="scientific">invertebrate metagenome</name>
    <dbReference type="NCBI Taxonomy" id="1711999"/>
    <lineage>
        <taxon>unclassified sequences</taxon>
        <taxon>metagenomes</taxon>
        <taxon>organismal metagenomes</taxon>
    </lineage>
</organism>
<dbReference type="Pfam" id="PF08240">
    <property type="entry name" value="ADH_N"/>
    <property type="match status" value="1"/>
</dbReference>